<protein>
    <submittedName>
        <fullName evidence="3">GTP-binding protein EngB required for normal cell division</fullName>
    </submittedName>
</protein>
<dbReference type="GO" id="GO:0005525">
    <property type="term" value="F:GTP binding"/>
    <property type="evidence" value="ECO:0007669"/>
    <property type="project" value="InterPro"/>
</dbReference>
<organism evidence="3 4">
    <name type="scientific">Paeniglutamicibacter cryotolerans</name>
    <dbReference type="NCBI Taxonomy" id="670079"/>
    <lineage>
        <taxon>Bacteria</taxon>
        <taxon>Bacillati</taxon>
        <taxon>Actinomycetota</taxon>
        <taxon>Actinomycetes</taxon>
        <taxon>Micrococcales</taxon>
        <taxon>Micrococcaceae</taxon>
        <taxon>Paeniglutamicibacter</taxon>
    </lineage>
</organism>
<feature type="transmembrane region" description="Helical" evidence="1">
    <location>
        <begin position="477"/>
        <end position="498"/>
    </location>
</feature>
<dbReference type="Gene3D" id="3.40.50.300">
    <property type="entry name" value="P-loop containing nucleotide triphosphate hydrolases"/>
    <property type="match status" value="1"/>
</dbReference>
<dbReference type="GO" id="GO:0043024">
    <property type="term" value="F:ribosomal small subunit binding"/>
    <property type="evidence" value="ECO:0007669"/>
    <property type="project" value="TreeGrafter"/>
</dbReference>
<comment type="caution">
    <text evidence="3">The sequence shown here is derived from an EMBL/GenBank/DDBJ whole genome shotgun (WGS) entry which is preliminary data.</text>
</comment>
<dbReference type="GO" id="GO:0005829">
    <property type="term" value="C:cytosol"/>
    <property type="evidence" value="ECO:0007669"/>
    <property type="project" value="TreeGrafter"/>
</dbReference>
<dbReference type="AlphaFoldDB" id="A0A839QRN6"/>
<keyword evidence="1" id="KW-1133">Transmembrane helix</keyword>
<proteinExistence type="predicted"/>
<dbReference type="Proteomes" id="UP000523000">
    <property type="component" value="Unassembled WGS sequence"/>
</dbReference>
<keyword evidence="3" id="KW-0131">Cell cycle</keyword>
<evidence type="ECO:0000256" key="1">
    <source>
        <dbReference type="SAM" id="Phobius"/>
    </source>
</evidence>
<keyword evidence="1" id="KW-0812">Transmembrane</keyword>
<feature type="transmembrane region" description="Helical" evidence="1">
    <location>
        <begin position="435"/>
        <end position="457"/>
    </location>
</feature>
<dbReference type="PANTHER" id="PTHR42698">
    <property type="entry name" value="GTPASE ERA"/>
    <property type="match status" value="1"/>
</dbReference>
<dbReference type="PANTHER" id="PTHR42698:SF1">
    <property type="entry name" value="GTPASE ERA, MITOCHONDRIAL"/>
    <property type="match status" value="1"/>
</dbReference>
<dbReference type="InterPro" id="IPR006073">
    <property type="entry name" value="GTP-bd"/>
</dbReference>
<keyword evidence="4" id="KW-1185">Reference proteome</keyword>
<dbReference type="GO" id="GO:0000028">
    <property type="term" value="P:ribosomal small subunit assembly"/>
    <property type="evidence" value="ECO:0007669"/>
    <property type="project" value="TreeGrafter"/>
</dbReference>
<dbReference type="Pfam" id="PF01926">
    <property type="entry name" value="MMR_HSR1"/>
    <property type="match status" value="1"/>
</dbReference>
<evidence type="ECO:0000259" key="2">
    <source>
        <dbReference type="Pfam" id="PF01926"/>
    </source>
</evidence>
<dbReference type="GO" id="GO:0051301">
    <property type="term" value="P:cell division"/>
    <property type="evidence" value="ECO:0007669"/>
    <property type="project" value="UniProtKB-KW"/>
</dbReference>
<dbReference type="InterPro" id="IPR005662">
    <property type="entry name" value="GTPase_Era-like"/>
</dbReference>
<keyword evidence="3" id="KW-0132">Cell division</keyword>
<gene>
    <name evidence="3" type="ORF">E9229_003691</name>
</gene>
<evidence type="ECO:0000313" key="3">
    <source>
        <dbReference type="EMBL" id="MBB2997444.1"/>
    </source>
</evidence>
<dbReference type="RefSeq" id="WP_183512993.1">
    <property type="nucleotide sequence ID" value="NZ_BAABGK010000018.1"/>
</dbReference>
<sequence length="548" mass="57558">MSRRRREAPDTPLVQRLEALEAAHALGEGRIAEVDADAVLELLERASTRRSLSGEHTVVGFFGATGSGKSSLFNAVAGAELARVGVIRPTTSEARAAIWGPIGSEPILDWLRVAQRHVIADPLLLRKGGFFGGDREVGGLILLDLPDFDSTAAEHRETAQRLAGQVDVLVWVLDPQKYADAAIHRGFIAPLASHGAVTLVALNQIDRLRDHQRQPVLDSLADILAADGLDGVRVIPTSTTTGNGIDVLRSTIAAVTAERTASTARLLADVGDSAARIGRGVADPPVLHTAPGTGAEKLLASELGEAAGIGTVTDAVAKSYRMDAAARTGWPVTRWLGRIRPDPLRRLNLKAAGVNPEVNRTSLPAPGAAANARRDATVRGYADAAARTAPEAWAPAIRAAARSHARSLPGDLDRAIAGTPIGAGRGSWWWPVASVIQWLSLLAALGGALWLGAYAVAGFLQVKLPDVPAVQGFPVPTLMLVGGVLLGIMLGILTGFAARISAAARARAAHKKLEASIGLVALQDIILPVKEEIERLNEFQQAVARARG</sequence>
<evidence type="ECO:0000313" key="4">
    <source>
        <dbReference type="Proteomes" id="UP000523000"/>
    </source>
</evidence>
<dbReference type="GO" id="GO:0019843">
    <property type="term" value="F:rRNA binding"/>
    <property type="evidence" value="ECO:0007669"/>
    <property type="project" value="TreeGrafter"/>
</dbReference>
<dbReference type="EMBL" id="JACHVS010000002">
    <property type="protein sequence ID" value="MBB2997444.1"/>
    <property type="molecule type" value="Genomic_DNA"/>
</dbReference>
<reference evidence="3 4" key="1">
    <citation type="submission" date="2020-08" db="EMBL/GenBank/DDBJ databases">
        <title>Sequencing the genomes of 1000 actinobacteria strains.</title>
        <authorList>
            <person name="Klenk H.-P."/>
        </authorList>
    </citation>
    <scope>NUCLEOTIDE SEQUENCE [LARGE SCALE GENOMIC DNA]</scope>
    <source>
        <strain evidence="3 4">DSM 22826</strain>
    </source>
</reference>
<name>A0A839QRN6_9MICC</name>
<accession>A0A839QRN6</accession>
<dbReference type="SUPFAM" id="SSF52540">
    <property type="entry name" value="P-loop containing nucleoside triphosphate hydrolases"/>
    <property type="match status" value="1"/>
</dbReference>
<dbReference type="InterPro" id="IPR027417">
    <property type="entry name" value="P-loop_NTPase"/>
</dbReference>
<feature type="domain" description="G" evidence="2">
    <location>
        <begin position="59"/>
        <end position="179"/>
    </location>
</feature>
<keyword evidence="1" id="KW-0472">Membrane</keyword>